<sequence length="135" mass="14874">MISVTKSIHITRVDVHNVDDVLGYLGSNVQLVSVECWRAVAFAAVLADRAVKRGTAHAKTLGGELLLRLAGTHQIREAIREVGAKNGLNYLVIFGDRSKAEETLRNLGLTEVELKDCSDDELKRFFEKSALVEVL</sequence>
<dbReference type="Proteomes" id="UP000073604">
    <property type="component" value="Chromosome"/>
</dbReference>
<evidence type="ECO:0000313" key="1">
    <source>
        <dbReference type="EMBL" id="AMQ18399.1"/>
    </source>
</evidence>
<gene>
    <name evidence="1" type="ORF">A0127_04020</name>
</gene>
<dbReference type="KEGG" id="tpep:A0127_04020"/>
<organism evidence="1 2">
    <name type="scientific">Thermococcus peptonophilus</name>
    <dbReference type="NCBI Taxonomy" id="53952"/>
    <lineage>
        <taxon>Archaea</taxon>
        <taxon>Methanobacteriati</taxon>
        <taxon>Methanobacteriota</taxon>
        <taxon>Thermococci</taxon>
        <taxon>Thermococcales</taxon>
        <taxon>Thermococcaceae</taxon>
        <taxon>Thermococcus</taxon>
    </lineage>
</organism>
<dbReference type="RefSeq" id="WP_062388271.1">
    <property type="nucleotide sequence ID" value="NZ_CP014750.1"/>
</dbReference>
<keyword evidence="2" id="KW-1185">Reference proteome</keyword>
<dbReference type="AlphaFoldDB" id="A0A142CUE7"/>
<dbReference type="EMBL" id="CP014750">
    <property type="protein sequence ID" value="AMQ18399.1"/>
    <property type="molecule type" value="Genomic_DNA"/>
</dbReference>
<accession>A0A142CUE7</accession>
<dbReference type="STRING" id="53952.A0127_04020"/>
<evidence type="ECO:0008006" key="3">
    <source>
        <dbReference type="Google" id="ProtNLM"/>
    </source>
</evidence>
<proteinExistence type="predicted"/>
<evidence type="ECO:0000313" key="2">
    <source>
        <dbReference type="Proteomes" id="UP000073604"/>
    </source>
</evidence>
<dbReference type="NCBIfam" id="NF011465">
    <property type="entry name" value="PRK14886.1-1"/>
    <property type="match status" value="1"/>
</dbReference>
<dbReference type="Gene3D" id="3.30.2380.10">
    <property type="entry name" value="CGI121/TPRKB"/>
    <property type="match status" value="1"/>
</dbReference>
<protein>
    <recommendedName>
        <fullName evidence="3">KEOPS complex subunit Cgi121</fullName>
    </recommendedName>
</protein>
<dbReference type="OrthoDB" id="85996at2157"/>
<dbReference type="SUPFAM" id="SSF143870">
    <property type="entry name" value="PF0523-like"/>
    <property type="match status" value="1"/>
</dbReference>
<dbReference type="InterPro" id="IPR036504">
    <property type="entry name" value="CGI121/TPRKB_sf"/>
</dbReference>
<reference evidence="2" key="1">
    <citation type="submission" date="2016-03" db="EMBL/GenBank/DDBJ databases">
        <authorList>
            <person name="Oger P.M."/>
        </authorList>
    </citation>
    <scope>NUCLEOTIDE SEQUENCE [LARGE SCALE GENOMIC DNA]</scope>
    <source>
        <strain evidence="2">OG-1</strain>
    </source>
</reference>
<name>A0A142CUE7_9EURY</name>
<dbReference type="GeneID" id="27139684"/>